<keyword evidence="3" id="KW-0884">PQQ biosynthesis</keyword>
<evidence type="ECO:0000256" key="1">
    <source>
        <dbReference type="ARBA" id="ARBA00004886"/>
    </source>
</evidence>
<gene>
    <name evidence="4" type="ORF">J2S57_004718</name>
</gene>
<dbReference type="Pfam" id="PF05402">
    <property type="entry name" value="PqqD"/>
    <property type="match status" value="1"/>
</dbReference>
<evidence type="ECO:0000256" key="2">
    <source>
        <dbReference type="ARBA" id="ARBA00011741"/>
    </source>
</evidence>
<name>A0ABT9P8E9_9ACTN</name>
<evidence type="ECO:0000313" key="4">
    <source>
        <dbReference type="EMBL" id="MDP9828969.1"/>
    </source>
</evidence>
<comment type="caution">
    <text evidence="4">The sequence shown here is derived from an EMBL/GenBank/DDBJ whole genome shotgun (WGS) entry which is preliminary data.</text>
</comment>
<protein>
    <submittedName>
        <fullName evidence="4">Pyrroloquinoline quinone biosynthesis protein D</fullName>
    </submittedName>
</protein>
<comment type="pathway">
    <text evidence="1">Cofactor biosynthesis; pyrroloquinoline quinone biosynthesis.</text>
</comment>
<evidence type="ECO:0000256" key="3">
    <source>
        <dbReference type="ARBA" id="ARBA00022905"/>
    </source>
</evidence>
<proteinExistence type="predicted"/>
<dbReference type="RefSeq" id="WP_307246708.1">
    <property type="nucleotide sequence ID" value="NZ_JAUSQZ010000001.1"/>
</dbReference>
<dbReference type="InterPro" id="IPR008792">
    <property type="entry name" value="PQQD"/>
</dbReference>
<keyword evidence="5" id="KW-1185">Reference proteome</keyword>
<organism evidence="4 5">
    <name type="scientific">Kineosporia succinea</name>
    <dbReference type="NCBI Taxonomy" id="84632"/>
    <lineage>
        <taxon>Bacteria</taxon>
        <taxon>Bacillati</taxon>
        <taxon>Actinomycetota</taxon>
        <taxon>Actinomycetes</taxon>
        <taxon>Kineosporiales</taxon>
        <taxon>Kineosporiaceae</taxon>
        <taxon>Kineosporia</taxon>
    </lineage>
</organism>
<dbReference type="InterPro" id="IPR022479">
    <property type="entry name" value="PqqD_bac"/>
</dbReference>
<evidence type="ECO:0000313" key="5">
    <source>
        <dbReference type="Proteomes" id="UP001235712"/>
    </source>
</evidence>
<dbReference type="EMBL" id="JAUSQZ010000001">
    <property type="protein sequence ID" value="MDP9828969.1"/>
    <property type="molecule type" value="Genomic_DNA"/>
</dbReference>
<accession>A0ABT9P8E9</accession>
<dbReference type="InterPro" id="IPR041881">
    <property type="entry name" value="PqqD_sf"/>
</dbReference>
<dbReference type="Proteomes" id="UP001235712">
    <property type="component" value="Unassembled WGS sequence"/>
</dbReference>
<dbReference type="Gene3D" id="1.10.10.1150">
    <property type="entry name" value="Coenzyme PQQ synthesis protein D (PqqD)"/>
    <property type="match status" value="1"/>
</dbReference>
<sequence>MSPFPVGPPGRPRLARHVRLSYSQARQRPVLLLPETVVVLNTTGAEILSRCDGEHTVRDIVSELGAVYRSVPADEVLGFLGGLVKRRCVELADE</sequence>
<dbReference type="NCBIfam" id="TIGR03859">
    <property type="entry name" value="PQQ_PqqD"/>
    <property type="match status" value="1"/>
</dbReference>
<reference evidence="4 5" key="1">
    <citation type="submission" date="2023-07" db="EMBL/GenBank/DDBJ databases">
        <title>Sequencing the genomes of 1000 actinobacteria strains.</title>
        <authorList>
            <person name="Klenk H.-P."/>
        </authorList>
    </citation>
    <scope>NUCLEOTIDE SEQUENCE [LARGE SCALE GENOMIC DNA]</scope>
    <source>
        <strain evidence="4 5">DSM 44388</strain>
    </source>
</reference>
<comment type="subunit">
    <text evidence="2">Monomer. Interacts with PqqE.</text>
</comment>